<protein>
    <recommendedName>
        <fullName evidence="3">Integrase zinc-binding domain-containing protein</fullName>
    </recommendedName>
</protein>
<name>A0A5C6PS11_9TELE</name>
<organism evidence="1 2">
    <name type="scientific">Takifugu flavidus</name>
    <name type="common">sansaifugu</name>
    <dbReference type="NCBI Taxonomy" id="433684"/>
    <lineage>
        <taxon>Eukaryota</taxon>
        <taxon>Metazoa</taxon>
        <taxon>Chordata</taxon>
        <taxon>Craniata</taxon>
        <taxon>Vertebrata</taxon>
        <taxon>Euteleostomi</taxon>
        <taxon>Actinopterygii</taxon>
        <taxon>Neopterygii</taxon>
        <taxon>Teleostei</taxon>
        <taxon>Neoteleostei</taxon>
        <taxon>Acanthomorphata</taxon>
        <taxon>Eupercaria</taxon>
        <taxon>Tetraodontiformes</taxon>
        <taxon>Tetradontoidea</taxon>
        <taxon>Tetraodontidae</taxon>
        <taxon>Takifugu</taxon>
    </lineage>
</organism>
<evidence type="ECO:0000313" key="1">
    <source>
        <dbReference type="EMBL" id="TWW81167.1"/>
    </source>
</evidence>
<proteinExistence type="predicted"/>
<dbReference type="PANTHER" id="PTHR47331:SF7">
    <property type="match status" value="1"/>
</dbReference>
<evidence type="ECO:0008006" key="3">
    <source>
        <dbReference type="Google" id="ProtNLM"/>
    </source>
</evidence>
<reference evidence="1 2" key="1">
    <citation type="submission" date="2019-04" db="EMBL/GenBank/DDBJ databases">
        <title>Chromosome genome assembly for Takifugu flavidus.</title>
        <authorList>
            <person name="Xiao S."/>
        </authorList>
    </citation>
    <scope>NUCLEOTIDE SEQUENCE [LARGE SCALE GENOMIC DNA]</scope>
    <source>
        <strain evidence="1">HTHZ2018</strain>
        <tissue evidence="1">Muscle</tissue>
    </source>
</reference>
<dbReference type="PANTHER" id="PTHR47331">
    <property type="entry name" value="PHD-TYPE DOMAIN-CONTAINING PROTEIN"/>
    <property type="match status" value="1"/>
</dbReference>
<dbReference type="InterPro" id="IPR043502">
    <property type="entry name" value="DNA/RNA_pol_sf"/>
</dbReference>
<comment type="caution">
    <text evidence="1">The sequence shown here is derived from an EMBL/GenBank/DDBJ whole genome shotgun (WGS) entry which is preliminary data.</text>
</comment>
<dbReference type="Proteomes" id="UP000324091">
    <property type="component" value="Chromosome 1"/>
</dbReference>
<gene>
    <name evidence="1" type="ORF">D4764_01G0009820</name>
</gene>
<evidence type="ECO:0000313" key="2">
    <source>
        <dbReference type="Proteomes" id="UP000324091"/>
    </source>
</evidence>
<accession>A0A5C6PS11</accession>
<dbReference type="EMBL" id="RHFK02000001">
    <property type="protein sequence ID" value="TWW81167.1"/>
    <property type="molecule type" value="Genomic_DNA"/>
</dbReference>
<sequence length="546" mass="61775">MQQMIEDDQAEPAPPIGKGTECWYLPTCGVYHPGPDLNNSLLGVLMRFRKDPVALTADVRQMFYCFIVQEEHRDYLRYLWYEENDVNKKVVEFRMKVHVLGNSPSPAVAISCMRRAAETGEEEHGSDTRRSERQFYVDDGLTSVPTGEEAVNLLTRTKGMLAESNLRLHKVASKKKEVMEAFSPEDLAKDLKDLELGVDPLPLRRSLGLSWNLEADGFTYLVSQEEKPFTRRGVLSTVNSLCDPLGVVAPITMQGKARVRELSSEQTEWDAPLSPKKESEWNLWKDSLKALEDLQIPRCYISTSLSSNQRKELCIFSDASTKAIGAVAYLRITGTEGQHNGVLALELYESIRDEMMEKWMLGSFSPTATSCLVISVTPQEDFTAFLYHDKTRETIESSSFSLVEPEADEDIRPEVKTFVTKTSNEDQEMQEAFKEELECLGTGHKMPRRRTPERLNPIIDQEGLLHIGGQLSSADLSKDEKQPLMMPHNHHVSTLLGRHFHEQVAHQGRHLTEGARRAAGYWMIGSKRLVSSIIDKCVACRKLRGR</sequence>
<dbReference type="SUPFAM" id="SSF56672">
    <property type="entry name" value="DNA/RNA polymerases"/>
    <property type="match status" value="1"/>
</dbReference>
<dbReference type="AlphaFoldDB" id="A0A5C6PS11"/>
<dbReference type="InterPro" id="IPR008042">
    <property type="entry name" value="Retrotrans_Pao"/>
</dbReference>
<keyword evidence="2" id="KW-1185">Reference proteome</keyword>
<dbReference type="Pfam" id="PF05380">
    <property type="entry name" value="Peptidase_A17"/>
    <property type="match status" value="1"/>
</dbReference>